<evidence type="ECO:0008006" key="4">
    <source>
        <dbReference type="Google" id="ProtNLM"/>
    </source>
</evidence>
<keyword evidence="3" id="KW-1185">Reference proteome</keyword>
<dbReference type="Proteomes" id="UP000570517">
    <property type="component" value="Unassembled WGS sequence"/>
</dbReference>
<dbReference type="PROSITE" id="PS51257">
    <property type="entry name" value="PROKAR_LIPOPROTEIN"/>
    <property type="match status" value="1"/>
</dbReference>
<proteinExistence type="predicted"/>
<dbReference type="SUPFAM" id="SSF49503">
    <property type="entry name" value="Cupredoxins"/>
    <property type="match status" value="1"/>
</dbReference>
<sequence length="142" mass="14453">MAVRDRVLALTAAVVVLAGCGGSGGEDTGTADVPTGSPSAASVSPGATADPGRPAPLVIDVTIEGGEVRPSNAVLQAAVGQPIVIRVDSDSTDELHVHSTPEHTFDVGVGPAQSFEFTVEIPGRVDVELHELPRTIATIQVR</sequence>
<gene>
    <name evidence="2" type="ORF">HLY00_1038</name>
</gene>
<evidence type="ECO:0000313" key="2">
    <source>
        <dbReference type="EMBL" id="NVN51298.1"/>
    </source>
</evidence>
<dbReference type="EMBL" id="JABFYL010000035">
    <property type="protein sequence ID" value="NVN51298.1"/>
    <property type="molecule type" value="Genomic_DNA"/>
</dbReference>
<organism evidence="2 3">
    <name type="scientific">Mycolicibacterium hippocampi</name>
    <dbReference type="NCBI Taxonomy" id="659824"/>
    <lineage>
        <taxon>Bacteria</taxon>
        <taxon>Bacillati</taxon>
        <taxon>Actinomycetota</taxon>
        <taxon>Actinomycetes</taxon>
        <taxon>Mycobacteriales</taxon>
        <taxon>Mycobacteriaceae</taxon>
        <taxon>Mycolicibacterium</taxon>
    </lineage>
</organism>
<protein>
    <recommendedName>
        <fullName evidence="4">EfeO-type cupredoxin-like domain-containing protein</fullName>
    </recommendedName>
</protein>
<feature type="region of interest" description="Disordered" evidence="1">
    <location>
        <begin position="21"/>
        <end position="55"/>
    </location>
</feature>
<dbReference type="RefSeq" id="WP_178359630.1">
    <property type="nucleotide sequence ID" value="NZ_JABFYL010000035.1"/>
</dbReference>
<evidence type="ECO:0000313" key="3">
    <source>
        <dbReference type="Proteomes" id="UP000570517"/>
    </source>
</evidence>
<dbReference type="InterPro" id="IPR008972">
    <property type="entry name" value="Cupredoxin"/>
</dbReference>
<feature type="compositionally biased region" description="Low complexity" evidence="1">
    <location>
        <begin position="33"/>
        <end position="49"/>
    </location>
</feature>
<dbReference type="AlphaFoldDB" id="A0A850PL67"/>
<comment type="caution">
    <text evidence="2">The sequence shown here is derived from an EMBL/GenBank/DDBJ whole genome shotgun (WGS) entry which is preliminary data.</text>
</comment>
<accession>A0A850PL67</accession>
<evidence type="ECO:0000256" key="1">
    <source>
        <dbReference type="SAM" id="MobiDB-lite"/>
    </source>
</evidence>
<reference evidence="2 3" key="1">
    <citation type="submission" date="2020-05" db="EMBL/GenBank/DDBJ databases">
        <title>Draft genome sequence of Mycobacterium hippocampi DL, isolated from European seabass, Dicentrarchus labrax, reared in fish farms.</title>
        <authorList>
            <person name="Stathopoulou P."/>
            <person name="Asimakis E."/>
            <person name="Tzokas K."/>
            <person name="Batargias C."/>
            <person name="Tsiamis G."/>
        </authorList>
    </citation>
    <scope>NUCLEOTIDE SEQUENCE [LARGE SCALE GENOMIC DNA]</scope>
    <source>
        <strain evidence="2 3">DL</strain>
    </source>
</reference>
<name>A0A850PL67_9MYCO</name>